<evidence type="ECO:0000256" key="4">
    <source>
        <dbReference type="PROSITE-ProRule" id="PRU01343"/>
    </source>
</evidence>
<reference evidence="8" key="2">
    <citation type="journal article" date="2024" name="Plant">
        <title>Genomic evolution and insights into agronomic trait innovations of Sesamum species.</title>
        <authorList>
            <person name="Miao H."/>
            <person name="Wang L."/>
            <person name="Qu L."/>
            <person name="Liu H."/>
            <person name="Sun Y."/>
            <person name="Le M."/>
            <person name="Wang Q."/>
            <person name="Wei S."/>
            <person name="Zheng Y."/>
            <person name="Lin W."/>
            <person name="Duan Y."/>
            <person name="Cao H."/>
            <person name="Xiong S."/>
            <person name="Wang X."/>
            <person name="Wei L."/>
            <person name="Li C."/>
            <person name="Ma Q."/>
            <person name="Ju M."/>
            <person name="Zhao R."/>
            <person name="Li G."/>
            <person name="Mu C."/>
            <person name="Tian Q."/>
            <person name="Mei H."/>
            <person name="Zhang T."/>
            <person name="Gao T."/>
            <person name="Zhang H."/>
        </authorList>
    </citation>
    <scope>NUCLEOTIDE SEQUENCE</scope>
    <source>
        <strain evidence="8">KEN1</strain>
    </source>
</reference>
<keyword evidence="6" id="KW-0812">Transmembrane</keyword>
<sequence>MSSGCRSACSSNARSRKQFDSNNSTDNETVIRVCHCGLDVVPRTSWTTANPGRRFRGCPGTNGSYCTTFAWVDPPMCQRSKEVIPGLLKRLSREDALIEELNQQVAQLQNNRQRSTKVPVMVKVSTAFLLMAIVAYLWLP</sequence>
<keyword evidence="3" id="KW-0862">Zinc</keyword>
<evidence type="ECO:0000313" key="8">
    <source>
        <dbReference type="EMBL" id="KAL0462394.1"/>
    </source>
</evidence>
<keyword evidence="2 4" id="KW-0863">Zinc-finger</keyword>
<reference evidence="8" key="1">
    <citation type="submission" date="2020-06" db="EMBL/GenBank/DDBJ databases">
        <authorList>
            <person name="Li T."/>
            <person name="Hu X."/>
            <person name="Zhang T."/>
            <person name="Song X."/>
            <person name="Zhang H."/>
            <person name="Dai N."/>
            <person name="Sheng W."/>
            <person name="Hou X."/>
            <person name="Wei L."/>
        </authorList>
    </citation>
    <scope>NUCLEOTIDE SEQUENCE</scope>
    <source>
        <strain evidence="8">KEN1</strain>
        <tissue evidence="8">Leaf</tissue>
    </source>
</reference>
<keyword evidence="6" id="KW-0472">Membrane</keyword>
<comment type="caution">
    <text evidence="8">The sequence shown here is derived from an EMBL/GenBank/DDBJ whole genome shotgun (WGS) entry which is preliminary data.</text>
</comment>
<proteinExistence type="predicted"/>
<feature type="transmembrane region" description="Helical" evidence="6">
    <location>
        <begin position="120"/>
        <end position="139"/>
    </location>
</feature>
<evidence type="ECO:0000256" key="2">
    <source>
        <dbReference type="ARBA" id="ARBA00022771"/>
    </source>
</evidence>
<feature type="domain" description="GRF-type" evidence="7">
    <location>
        <begin position="34"/>
        <end position="75"/>
    </location>
</feature>
<dbReference type="PANTHER" id="PTHR33248">
    <property type="entry name" value="ZINC ION-BINDING PROTEIN"/>
    <property type="match status" value="1"/>
</dbReference>
<keyword evidence="5" id="KW-0175">Coiled coil</keyword>
<feature type="coiled-coil region" evidence="5">
    <location>
        <begin position="91"/>
        <end position="118"/>
    </location>
</feature>
<evidence type="ECO:0000256" key="6">
    <source>
        <dbReference type="SAM" id="Phobius"/>
    </source>
</evidence>
<dbReference type="AlphaFoldDB" id="A0AAW2Y9E1"/>
<gene>
    <name evidence="8" type="ORF">Slati_0127000</name>
</gene>
<evidence type="ECO:0000256" key="3">
    <source>
        <dbReference type="ARBA" id="ARBA00022833"/>
    </source>
</evidence>
<keyword evidence="1" id="KW-0479">Metal-binding</keyword>
<dbReference type="GO" id="GO:0008270">
    <property type="term" value="F:zinc ion binding"/>
    <property type="evidence" value="ECO:0007669"/>
    <property type="project" value="UniProtKB-KW"/>
</dbReference>
<evidence type="ECO:0000256" key="5">
    <source>
        <dbReference type="SAM" id="Coils"/>
    </source>
</evidence>
<dbReference type="EMBL" id="JACGWN010000001">
    <property type="protein sequence ID" value="KAL0462394.1"/>
    <property type="molecule type" value="Genomic_DNA"/>
</dbReference>
<dbReference type="InterPro" id="IPR010666">
    <property type="entry name" value="Znf_GRF"/>
</dbReference>
<keyword evidence="6" id="KW-1133">Transmembrane helix</keyword>
<accession>A0AAW2Y9E1</accession>
<evidence type="ECO:0000256" key="1">
    <source>
        <dbReference type="ARBA" id="ARBA00022723"/>
    </source>
</evidence>
<name>A0AAW2Y9E1_9LAMI</name>
<evidence type="ECO:0000259" key="7">
    <source>
        <dbReference type="PROSITE" id="PS51999"/>
    </source>
</evidence>
<organism evidence="8">
    <name type="scientific">Sesamum latifolium</name>
    <dbReference type="NCBI Taxonomy" id="2727402"/>
    <lineage>
        <taxon>Eukaryota</taxon>
        <taxon>Viridiplantae</taxon>
        <taxon>Streptophyta</taxon>
        <taxon>Embryophyta</taxon>
        <taxon>Tracheophyta</taxon>
        <taxon>Spermatophyta</taxon>
        <taxon>Magnoliopsida</taxon>
        <taxon>eudicotyledons</taxon>
        <taxon>Gunneridae</taxon>
        <taxon>Pentapetalae</taxon>
        <taxon>asterids</taxon>
        <taxon>lamiids</taxon>
        <taxon>Lamiales</taxon>
        <taxon>Pedaliaceae</taxon>
        <taxon>Sesamum</taxon>
    </lineage>
</organism>
<protein>
    <recommendedName>
        <fullName evidence="7">GRF-type domain-containing protein</fullName>
    </recommendedName>
</protein>
<dbReference type="PROSITE" id="PS51999">
    <property type="entry name" value="ZF_GRF"/>
    <property type="match status" value="1"/>
</dbReference>